<dbReference type="InterPro" id="IPR035278">
    <property type="entry name" value="DUF5355"/>
</dbReference>
<feature type="compositionally biased region" description="Low complexity" evidence="1">
    <location>
        <begin position="114"/>
        <end position="128"/>
    </location>
</feature>
<evidence type="ECO:0000256" key="1">
    <source>
        <dbReference type="SAM" id="MobiDB-lite"/>
    </source>
</evidence>
<evidence type="ECO:0008006" key="4">
    <source>
        <dbReference type="Google" id="ProtNLM"/>
    </source>
</evidence>
<keyword evidence="3" id="KW-1185">Reference proteome</keyword>
<proteinExistence type="predicted"/>
<dbReference type="Proteomes" id="UP001497600">
    <property type="component" value="Chromosome G"/>
</dbReference>
<organism evidence="2 3">
    <name type="scientific">[Candida] anglica</name>
    <dbReference type="NCBI Taxonomy" id="148631"/>
    <lineage>
        <taxon>Eukaryota</taxon>
        <taxon>Fungi</taxon>
        <taxon>Dikarya</taxon>
        <taxon>Ascomycota</taxon>
        <taxon>Saccharomycotina</taxon>
        <taxon>Pichiomycetes</taxon>
        <taxon>Debaryomycetaceae</taxon>
        <taxon>Kurtzmaniella</taxon>
    </lineage>
</organism>
<dbReference type="EMBL" id="OZ004259">
    <property type="protein sequence ID" value="CAK7918771.1"/>
    <property type="molecule type" value="Genomic_DNA"/>
</dbReference>
<gene>
    <name evidence="2" type="ORF">CAAN4_G14818</name>
</gene>
<reference evidence="2 3" key="1">
    <citation type="submission" date="2024-01" db="EMBL/GenBank/DDBJ databases">
        <authorList>
            <consortium name="Genoscope - CEA"/>
            <person name="William W."/>
        </authorList>
    </citation>
    <scope>NUCLEOTIDE SEQUENCE [LARGE SCALE GENOMIC DNA]</scope>
    <source>
        <strain evidence="2 3">29B2s-10</strain>
    </source>
</reference>
<accession>A0ABP0EL47</accession>
<sequence length="463" mass="52381">MIVLPNTPPIPQSISIAAGKLNSYIVSERSGLLSDVGTNSELVRYVVALEEYLEHLFDYCAQNCPQRRQLEDLVEYSSTYVLSESLGQLPWTLKRNKNKKIEDNFFQRKRTPNSSTSLSPDQTSTTTTPSWTLANEIEITVVAIALTYSSLGSQNISELISAQESTVETTEKWKQVANLFKSSLSFVSFGSMVNRSISTDTKLNGMIYHFLHKTNNISIQMSILAKSSWINRQDYNKTESFKSSNNSTLARVAIYVLDELHHCIKILSQLQTSLDDTFSLNYKFWSEYLLVIEKYATAYAGLFLSIEHYQQDKVGEAIGLVNFSLLTLQKKKFDALQRESGGKLDKLKGKFQSRSNESYINKLESVTSLNIDKSAFQSHSDVILTDLTYLFDQLVLLHVKFTKENNNLKFDKVVSWSDMKSDSKWPLGCSIPVSAVVSFMPRCLKIGDNSHQNQSYSGRGAYY</sequence>
<dbReference type="Gene3D" id="1.25.40.280">
    <property type="entry name" value="alix/aip1 like domains"/>
    <property type="match status" value="1"/>
</dbReference>
<name>A0ABP0EL47_9ASCO</name>
<dbReference type="Pfam" id="PF17306">
    <property type="entry name" value="DUF5355"/>
    <property type="match status" value="1"/>
</dbReference>
<evidence type="ECO:0000313" key="3">
    <source>
        <dbReference type="Proteomes" id="UP001497600"/>
    </source>
</evidence>
<evidence type="ECO:0000313" key="2">
    <source>
        <dbReference type="EMBL" id="CAK7918771.1"/>
    </source>
</evidence>
<dbReference type="InterPro" id="IPR038499">
    <property type="entry name" value="BRO1_sf"/>
</dbReference>
<feature type="region of interest" description="Disordered" evidence="1">
    <location>
        <begin position="104"/>
        <end position="128"/>
    </location>
</feature>
<protein>
    <recommendedName>
        <fullName evidence="4">PH-response regulator protein palC</fullName>
    </recommendedName>
</protein>